<protein>
    <recommendedName>
        <fullName evidence="2">Pilin</fullName>
    </recommendedName>
    <alternativeName>
        <fullName evidence="8">Pili structural subunit</fullName>
    </alternativeName>
</protein>
<keyword evidence="5" id="KW-0281">Fimbrium</keyword>
<reference evidence="10 11" key="1">
    <citation type="submission" date="2017-01" db="EMBL/GenBank/DDBJ databases">
        <authorList>
            <consortium name="Urmite Genomes"/>
        </authorList>
    </citation>
    <scope>NUCLEOTIDE SEQUENCE [LARGE SCALE GENOMIC DNA]</scope>
    <source>
        <strain evidence="10 11">AB215</strain>
    </source>
</reference>
<feature type="non-terminal residue" evidence="10">
    <location>
        <position position="1"/>
    </location>
</feature>
<gene>
    <name evidence="10" type="ORF">MNAB215_5109</name>
</gene>
<evidence type="ECO:0000256" key="2">
    <source>
        <dbReference type="ARBA" id="ARBA00018586"/>
    </source>
</evidence>
<accession>A0A2U3PGP4</accession>
<comment type="subunit">
    <text evidence="7">Forms a homomer composed of subunits assembled in a large structure.</text>
</comment>
<evidence type="ECO:0000256" key="4">
    <source>
        <dbReference type="ARBA" id="ARBA00022889"/>
    </source>
</evidence>
<organism evidence="10 11">
    <name type="scientific">Mycobacterium numidiamassiliense</name>
    <dbReference type="NCBI Taxonomy" id="1841861"/>
    <lineage>
        <taxon>Bacteria</taxon>
        <taxon>Bacillati</taxon>
        <taxon>Actinomycetota</taxon>
        <taxon>Actinomycetes</taxon>
        <taxon>Mycobacteriales</taxon>
        <taxon>Mycobacteriaceae</taxon>
        <taxon>Mycobacterium</taxon>
    </lineage>
</organism>
<dbReference type="EMBL" id="FUEZ01000004">
    <property type="protein sequence ID" value="SPM42889.1"/>
    <property type="molecule type" value="Genomic_DNA"/>
</dbReference>
<evidence type="ECO:0000256" key="3">
    <source>
        <dbReference type="ARBA" id="ARBA00022729"/>
    </source>
</evidence>
<evidence type="ECO:0000313" key="11">
    <source>
        <dbReference type="Proteomes" id="UP000240424"/>
    </source>
</evidence>
<dbReference type="InterPro" id="IPR058759">
    <property type="entry name" value="Pilin_mycobact"/>
</dbReference>
<feature type="region of interest" description="Disordered" evidence="9">
    <location>
        <begin position="60"/>
        <end position="105"/>
    </location>
</feature>
<name>A0A2U3PGP4_9MYCO</name>
<comment type="subcellular location">
    <subcellularLocation>
        <location evidence="1">Fimbrium</location>
    </subcellularLocation>
</comment>
<feature type="compositionally biased region" description="Gly residues" evidence="9">
    <location>
        <begin position="64"/>
        <end position="78"/>
    </location>
</feature>
<proteinExistence type="inferred from homology"/>
<dbReference type="AlphaFoldDB" id="A0A2U3PGP4"/>
<evidence type="ECO:0000256" key="5">
    <source>
        <dbReference type="ARBA" id="ARBA00023263"/>
    </source>
</evidence>
<keyword evidence="3" id="KW-0732">Signal</keyword>
<evidence type="ECO:0000256" key="9">
    <source>
        <dbReference type="SAM" id="MobiDB-lite"/>
    </source>
</evidence>
<feature type="compositionally biased region" description="Basic and acidic residues" evidence="9">
    <location>
        <begin position="79"/>
        <end position="105"/>
    </location>
</feature>
<evidence type="ECO:0000313" key="10">
    <source>
        <dbReference type="EMBL" id="SPM42889.1"/>
    </source>
</evidence>
<keyword evidence="4" id="KW-0130">Cell adhesion</keyword>
<sequence length="105" mass="11288">VKNIARIAVSAFIIYSGLGLLGVGGATVAQAQPGPFPQWCPGDFWDPVWGFNPDGFHCHDGPGWDHGGPDGWNHGGPGWHDDGRGPGWHDDGRGPGWHDDGRDRR</sequence>
<dbReference type="Pfam" id="PF26380">
    <property type="entry name" value="Pilin_Mycobact"/>
    <property type="match status" value="1"/>
</dbReference>
<evidence type="ECO:0000256" key="8">
    <source>
        <dbReference type="ARBA" id="ARBA00093801"/>
    </source>
</evidence>
<evidence type="ECO:0000256" key="1">
    <source>
        <dbReference type="ARBA" id="ARBA00004561"/>
    </source>
</evidence>
<dbReference type="Proteomes" id="UP000240424">
    <property type="component" value="Unassembled WGS sequence"/>
</dbReference>
<keyword evidence="11" id="KW-1185">Reference proteome</keyword>
<evidence type="ECO:0000256" key="6">
    <source>
        <dbReference type="ARBA" id="ARBA00093784"/>
    </source>
</evidence>
<comment type="similarity">
    <text evidence="6">Belongs to the mycobacterial pilin family.</text>
</comment>
<evidence type="ECO:0000256" key="7">
    <source>
        <dbReference type="ARBA" id="ARBA00093787"/>
    </source>
</evidence>